<gene>
    <name evidence="2" type="ORF">RFI_17080</name>
</gene>
<comment type="caution">
    <text evidence="2">The sequence shown here is derived from an EMBL/GenBank/DDBJ whole genome shotgun (WGS) entry which is preliminary data.</text>
</comment>
<proteinExistence type="predicted"/>
<name>X6N2K8_RETFI</name>
<dbReference type="AlphaFoldDB" id="X6N2K8"/>
<feature type="transmembrane region" description="Helical" evidence="1">
    <location>
        <begin position="50"/>
        <end position="74"/>
    </location>
</feature>
<keyword evidence="1" id="KW-0472">Membrane</keyword>
<keyword evidence="3" id="KW-1185">Reference proteome</keyword>
<dbReference type="EMBL" id="ASPP01012894">
    <property type="protein sequence ID" value="ETO20138.1"/>
    <property type="molecule type" value="Genomic_DNA"/>
</dbReference>
<evidence type="ECO:0000313" key="2">
    <source>
        <dbReference type="EMBL" id="ETO20138.1"/>
    </source>
</evidence>
<evidence type="ECO:0000256" key="1">
    <source>
        <dbReference type="SAM" id="Phobius"/>
    </source>
</evidence>
<dbReference type="Proteomes" id="UP000023152">
    <property type="component" value="Unassembled WGS sequence"/>
</dbReference>
<organism evidence="2 3">
    <name type="scientific">Reticulomyxa filosa</name>
    <dbReference type="NCBI Taxonomy" id="46433"/>
    <lineage>
        <taxon>Eukaryota</taxon>
        <taxon>Sar</taxon>
        <taxon>Rhizaria</taxon>
        <taxon>Retaria</taxon>
        <taxon>Foraminifera</taxon>
        <taxon>Monothalamids</taxon>
        <taxon>Reticulomyxidae</taxon>
        <taxon>Reticulomyxa</taxon>
    </lineage>
</organism>
<accession>X6N2K8</accession>
<protein>
    <submittedName>
        <fullName evidence="2">Uncharacterized protein</fullName>
    </submittedName>
</protein>
<sequence>MWQAHDCVIACLQSHNNRGQCNTEGTNAIKAHFYAFPNILQDESYHYIPFWFLLTLIYLYVWTHVLMATFAIFINIKTMFYLSFIFQTFYLSQWKKIIQTKFQSWILVFQKVKPFVYWLNLSLWDKGYVFLSCCSAAEDINCVIIADMFTANSFKEPLFFQKILCKVMHIKKIAKI</sequence>
<keyword evidence="1" id="KW-0812">Transmembrane</keyword>
<reference evidence="2 3" key="1">
    <citation type="journal article" date="2013" name="Curr. Biol.">
        <title>The Genome of the Foraminiferan Reticulomyxa filosa.</title>
        <authorList>
            <person name="Glockner G."/>
            <person name="Hulsmann N."/>
            <person name="Schleicher M."/>
            <person name="Noegel A.A."/>
            <person name="Eichinger L."/>
            <person name="Gallinger C."/>
            <person name="Pawlowski J."/>
            <person name="Sierra R."/>
            <person name="Euteneuer U."/>
            <person name="Pillet L."/>
            <person name="Moustafa A."/>
            <person name="Platzer M."/>
            <person name="Groth M."/>
            <person name="Szafranski K."/>
            <person name="Schliwa M."/>
        </authorList>
    </citation>
    <scope>NUCLEOTIDE SEQUENCE [LARGE SCALE GENOMIC DNA]</scope>
</reference>
<evidence type="ECO:0000313" key="3">
    <source>
        <dbReference type="Proteomes" id="UP000023152"/>
    </source>
</evidence>
<keyword evidence="1" id="KW-1133">Transmembrane helix</keyword>